<protein>
    <submittedName>
        <fullName evidence="3">Dynein axonemal heavy chain 7 (Axonemal beta dynein heavy chain 7) (Ciliary dynein heavy chain 7) (Dynein heavy chain-like protein 2) (HDHC2)</fullName>
    </submittedName>
</protein>
<dbReference type="EMBL" id="CAXAMM010003014">
    <property type="protein sequence ID" value="CAK8998254.1"/>
    <property type="molecule type" value="Genomic_DNA"/>
</dbReference>
<dbReference type="InterPro" id="IPR026983">
    <property type="entry name" value="DHC"/>
</dbReference>
<comment type="caution">
    <text evidence="3">The sequence shown here is derived from an EMBL/GenBank/DDBJ whole genome shotgun (WGS) entry which is preliminary data.</text>
</comment>
<dbReference type="Gene3D" id="1.20.920.60">
    <property type="match status" value="1"/>
</dbReference>
<organism evidence="3 5">
    <name type="scientific">Durusdinium trenchii</name>
    <dbReference type="NCBI Taxonomy" id="1381693"/>
    <lineage>
        <taxon>Eukaryota</taxon>
        <taxon>Sar</taxon>
        <taxon>Alveolata</taxon>
        <taxon>Dinophyceae</taxon>
        <taxon>Suessiales</taxon>
        <taxon>Symbiodiniaceae</taxon>
        <taxon>Durusdinium</taxon>
    </lineage>
</organism>
<evidence type="ECO:0000256" key="1">
    <source>
        <dbReference type="SAM" id="Coils"/>
    </source>
</evidence>
<accession>A0ABP0IA16</accession>
<dbReference type="EMBL" id="CAXAMM010003047">
    <property type="protein sequence ID" value="CAK8998344.1"/>
    <property type="molecule type" value="Genomic_DNA"/>
</dbReference>
<evidence type="ECO:0000313" key="4">
    <source>
        <dbReference type="EMBL" id="CAK8998344.1"/>
    </source>
</evidence>
<dbReference type="Proteomes" id="UP001642464">
    <property type="component" value="Unassembled WGS sequence"/>
</dbReference>
<evidence type="ECO:0000313" key="5">
    <source>
        <dbReference type="Proteomes" id="UP001642464"/>
    </source>
</evidence>
<reference evidence="3 5" key="1">
    <citation type="submission" date="2024-02" db="EMBL/GenBank/DDBJ databases">
        <authorList>
            <person name="Chen Y."/>
            <person name="Shah S."/>
            <person name="Dougan E. K."/>
            <person name="Thang M."/>
            <person name="Chan C."/>
        </authorList>
    </citation>
    <scope>NUCLEOTIDE SEQUENCE [LARGE SCALE GENOMIC DNA]</scope>
</reference>
<keyword evidence="1" id="KW-0175">Coiled coil</keyword>
<evidence type="ECO:0000256" key="2">
    <source>
        <dbReference type="SAM" id="MobiDB-lite"/>
    </source>
</evidence>
<dbReference type="PANTHER" id="PTHR10676">
    <property type="entry name" value="DYNEIN HEAVY CHAIN FAMILY PROTEIN"/>
    <property type="match status" value="1"/>
</dbReference>
<gene>
    <name evidence="3" type="ORF">SCF082_LOCUS5561</name>
    <name evidence="4" type="ORF">SCF082_LOCUS5610</name>
</gene>
<name>A0ABP0IA16_9DINO</name>
<feature type="region of interest" description="Disordered" evidence="2">
    <location>
        <begin position="130"/>
        <end position="189"/>
    </location>
</feature>
<feature type="region of interest" description="Disordered" evidence="2">
    <location>
        <begin position="32"/>
        <end position="59"/>
    </location>
</feature>
<sequence>MAAMIQFNGSYVTQAVWRSPIPARHAVQYRSGDASPPLTARLSPSTPPPSARIRNVHGPVTTSSWSEQLSYSNRTVSVKSAETAKTCVPPVVSLTRGQGPVTYQRVQPKIATEVPTGPCGPAIKNRLDGFSVKAPPEPEAVSSAPLPGEEAGNSGAPNPEEVPLWNSSETSRSPNPFDDGDEQAFESPEPKEICWTPSFTSLKEKSFEENVLEKSFEAKPSRVSLAPTVHEAVSEMDLEGDEGYLGNDVEPEQVQEDGQMTKAMPDVSHASCNDQVSALLREISELRAAAVEEVKTRTELEALQHQTAEQLSSCQTQVAQMAQELKKSKAERDYLKSRLEETSENLVELTKRLRKEQEVNKSLDKELNKAEAARLDLQNQLERFQFQVHEDQPQAMAESLDSSIASAPDLEKEALEEELELPTAGGLLREWANVYEDVTEPRPVLLRRKQWEVPKAGKRIGRAEVSEGTLSMRDLSEIKALKKPPVPVRMLMEVCCLLLHIEPVKCFDESARKRLDYWEPARRYLLSDPFLLSKLRSYKDHIEPAQREKIQKYFKDPDFSSERMLKCSKAAYELYACVSSLAKG</sequence>
<proteinExistence type="predicted"/>
<keyword evidence="5" id="KW-1185">Reference proteome</keyword>
<feature type="coiled-coil region" evidence="1">
    <location>
        <begin position="311"/>
        <end position="387"/>
    </location>
</feature>
<evidence type="ECO:0000313" key="3">
    <source>
        <dbReference type="EMBL" id="CAK8998254.1"/>
    </source>
</evidence>
<feature type="compositionally biased region" description="Polar residues" evidence="2">
    <location>
        <begin position="165"/>
        <end position="174"/>
    </location>
</feature>